<dbReference type="OrthoDB" id="342900at2759"/>
<dbReference type="GO" id="GO:0051604">
    <property type="term" value="P:protein maturation"/>
    <property type="evidence" value="ECO:0007669"/>
    <property type="project" value="UniProtKB-UniRule"/>
</dbReference>
<keyword evidence="1" id="KW-0227">DNA damage</keyword>
<dbReference type="GO" id="GO:0097361">
    <property type="term" value="C:cytosolic [4Fe-4S] assembly targeting complex"/>
    <property type="evidence" value="ECO:0007669"/>
    <property type="project" value="UniProtKB-UniRule"/>
</dbReference>
<comment type="subcellular location">
    <subcellularLocation>
        <location evidence="1">Nucleus</location>
    </subcellularLocation>
</comment>
<dbReference type="SUPFAM" id="SSF48371">
    <property type="entry name" value="ARM repeat"/>
    <property type="match status" value="1"/>
</dbReference>
<evidence type="ECO:0000256" key="1">
    <source>
        <dbReference type="RuleBase" id="RU367072"/>
    </source>
</evidence>
<feature type="compositionally biased region" description="Basic and acidic residues" evidence="2">
    <location>
        <begin position="1633"/>
        <end position="1646"/>
    </location>
</feature>
<dbReference type="PANTHER" id="PTHR12891:SF0">
    <property type="entry name" value="MMS19 NUCLEOTIDE EXCISION REPAIR PROTEIN HOMOLOG"/>
    <property type="match status" value="1"/>
</dbReference>
<dbReference type="SUPFAM" id="SSF51206">
    <property type="entry name" value="cAMP-binding domain-like"/>
    <property type="match status" value="1"/>
</dbReference>
<keyword evidence="1" id="KW-0234">DNA repair</keyword>
<sequence length="1807" mass="200194">MANPAEDTGGGDPSSEQAARPSPSSDPVTILTAKGTERSDRAIALSSLLISINRGRMSLLELVQQLQSKLVSEDSGVRRLAVELLSDVIERLPKLPLGTMQVKTVGRFFVDKLEDWVCIEFALKGLIGLLTNHGRKLATAKLTVEEIKKEEDTDDYIGMLLTGDERFEGQNGAPPPAFHCEIFLHLIIKHVLLYVNAPSQSQPVRYAVLKLLELVIGQPELREEVINSTSVAKVLAQGVVMECEDERDPRNLLLAFELQREAMCFYAEHLKGLQANHNNDEEYPDGGFEPATDLGNFAQIVFEAATVYFPVKFQQRDTDVADISQEKLSRALYNVLFESEEAMVRLAMPSLLDILANPEDELSMLTAQRYISEAIVTSPYKDLIAKEYSRRTFSVCLDQVTKETAPLKFLLCELWLAFVRETGARNCKDAVESLLFMFAKSGESDDEPKAAGVQQLLLASGRGSFEFYDEITSRAIVTLLSSPQAVEEDKHGVVDFCMKFLSEGSICDEGLAEQVAECLLKLPDKDIHLALAAVVPACSADSLVVSKAMKLAISRRWTSVVKKAYPRHPKITLEEVVPALQQRADQSSDMSCAIVAQIFADHPAEAISLLSTVGVADIARSREWPEDALSFLVDNLPEVATWPWPLIVASPINEGSLASLACRLADANQPMCQKVVSLVESNPRRFAGLLAGLPQEELPECRVSNWSTLFKSVVIDPPAALKVLEVCPDDAFDACLASALVKDADPIIWATVMKVGIERDRSRTIELGKSSMAIAGLKRLLHSNTVELDEAERKAIVSGLYDPSADRGVAMCLLSALDTPDLETYGEEPRRSMLMGLKEGAGEAFVFACKLFLRLLSRPLLRADSQSVIPALCDKLESDDSRPLTAISACQCLYKIGKMSDLAELIPKQYYQRVFHALKQPLAHHKMVVRRQATITYGVWMCAQVDGLVGPRVVNPINDRDSEVPSYDMPDLFQEKLERAQVLAAQLIHADSPIPMEAAVVLSRDPAITRTPEEVDRVIKYLRRAALHPGGRLSPAVRAFLTLDQSRLVQLAARLRMLCFPADTVAVGLDDPRPFMWIVSGELQKRVRYGSQSKQKRPPRKDLRAKPPQPQHLVLSTYGSGDSCYALAHIMAEPPTSSKSPRLSHRSECGIVPRDHTMSHELVSSPYFPHTFCLCLPREDYMDILQDEETKVLREIALSMLPGRPPPEDGSEANEARVERWFEVLSLGTFRQVQRGQTIIARGCPINRILIVISGACEVVMTEQSDSGTADGSNGKSVKGTRLIEKSKARRVLQPRSALVNPASYRGKPRSHEVVVSTLPPGSIMCQECLLEVFNNSAPSSYICRNHPEALGNHFMGLLRSPETGHIRSSYTLRAAGGGLSPLSEGPTLLELDVSLWRKLASIEFDGITPSSRVTLEKELIQVYRQRQSRLQKMAASRLSAARESRIQIAKLRRKRRKEELRRVAGTAGDVSDSSSSDSISSLRNSRESGEGELVCLKWHPRGPNQELSPATEKTIEFFRTNSYETAVEKLLARAKQKRVRMYERREPFNPIAHEEQKAAERFARLPLEKRVPIEAAGRSGVTVDAIGVPSTPAIVDAPKTKAFHHAQERTFMTEEPSVDPEPSRSRSISNPNEEKSLENYRTEQQRQERRFSKLISNRLLLVLSTDKKFLKTLKDSVLHTQSVFLALCRSPMEFLHEINDIRKNYDLLMLDTVTSKPAKTTALLEAVRGTPRYDSVPIIALVHPHQGGGSKGNEMGSGHSVAPIVDDTCSYTIAKPADNRLLQEAVLWCLTPSAESCCGITRITFT</sequence>
<feature type="region of interest" description="Disordered" evidence="2">
    <location>
        <begin position="1088"/>
        <end position="1111"/>
    </location>
</feature>
<feature type="domain" description="MMS19 N-terminal" evidence="3">
    <location>
        <begin position="63"/>
        <end position="357"/>
    </location>
</feature>
<feature type="region of interest" description="Disordered" evidence="2">
    <location>
        <begin position="1609"/>
        <end position="1646"/>
    </location>
</feature>
<dbReference type="PANTHER" id="PTHR12891">
    <property type="entry name" value="DNA REPAIR/TRANSCRIPTION PROTEIN MET18/MMS19"/>
    <property type="match status" value="1"/>
</dbReference>
<proteinExistence type="inferred from homology"/>
<dbReference type="InterPro" id="IPR039920">
    <property type="entry name" value="MMS19"/>
</dbReference>
<dbReference type="GO" id="GO:0005634">
    <property type="term" value="C:nucleus"/>
    <property type="evidence" value="ECO:0007669"/>
    <property type="project" value="UniProtKB-SubCell"/>
</dbReference>
<accession>A0A7J6LMV9</accession>
<name>A0A7J6LMV9_PEROL</name>
<comment type="function">
    <text evidence="1">Key component of the cytosolic iron-sulfur protein assembly (CIA) complex, a multiprotein complex that mediates the incorporation of iron-sulfur cluster into apoproteins specifically involved in DNA metabolism and genomic integrity. In the CIA complex, MMS19 acts as an adapter between early-acting CIA components and a subset of cellular target iron-sulfur proteins.</text>
</comment>
<keyword evidence="1" id="KW-0539">Nucleus</keyword>
<feature type="compositionally biased region" description="Polar residues" evidence="2">
    <location>
        <begin position="14"/>
        <end position="27"/>
    </location>
</feature>
<evidence type="ECO:0000256" key="2">
    <source>
        <dbReference type="SAM" id="MobiDB-lite"/>
    </source>
</evidence>
<dbReference type="Pfam" id="PF14500">
    <property type="entry name" value="MMS19_N"/>
    <property type="match status" value="1"/>
</dbReference>
<protein>
    <recommendedName>
        <fullName evidence="1">MMS19 nucleotide excision repair protein</fullName>
    </recommendedName>
</protein>
<dbReference type="InterPro" id="IPR016024">
    <property type="entry name" value="ARM-type_fold"/>
</dbReference>
<dbReference type="GO" id="GO:0016226">
    <property type="term" value="P:iron-sulfur cluster assembly"/>
    <property type="evidence" value="ECO:0007669"/>
    <property type="project" value="UniProtKB-UniRule"/>
</dbReference>
<dbReference type="EMBL" id="JABAHT010000224">
    <property type="protein sequence ID" value="KAF4660629.1"/>
    <property type="molecule type" value="Genomic_DNA"/>
</dbReference>
<comment type="similarity">
    <text evidence="1">Belongs to the MET18/MMS19 family.</text>
</comment>
<dbReference type="InterPro" id="IPR029240">
    <property type="entry name" value="MMS19_N"/>
</dbReference>
<dbReference type="InterPro" id="IPR018490">
    <property type="entry name" value="cNMP-bd_dom_sf"/>
</dbReference>
<feature type="region of interest" description="Disordered" evidence="2">
    <location>
        <begin position="1460"/>
        <end position="1487"/>
    </location>
</feature>
<evidence type="ECO:0000259" key="3">
    <source>
        <dbReference type="Pfam" id="PF14500"/>
    </source>
</evidence>
<dbReference type="Gene3D" id="2.60.120.10">
    <property type="entry name" value="Jelly Rolls"/>
    <property type="match status" value="1"/>
</dbReference>
<feature type="region of interest" description="Disordered" evidence="2">
    <location>
        <begin position="1"/>
        <end position="28"/>
    </location>
</feature>
<evidence type="ECO:0000313" key="5">
    <source>
        <dbReference type="Proteomes" id="UP000570595"/>
    </source>
</evidence>
<dbReference type="InterPro" id="IPR014710">
    <property type="entry name" value="RmlC-like_jellyroll"/>
</dbReference>
<evidence type="ECO:0000313" key="4">
    <source>
        <dbReference type="EMBL" id="KAF4660629.1"/>
    </source>
</evidence>
<reference evidence="4 5" key="1">
    <citation type="submission" date="2020-04" db="EMBL/GenBank/DDBJ databases">
        <title>Perkinsus olseni comparative genomics.</title>
        <authorList>
            <person name="Bogema D.R."/>
        </authorList>
    </citation>
    <scope>NUCLEOTIDE SEQUENCE [LARGE SCALE GENOMIC DNA]</scope>
    <source>
        <strain evidence="4">ATCC PRA-179</strain>
    </source>
</reference>
<gene>
    <name evidence="4" type="primary">MMS19</name>
    <name evidence="4" type="ORF">FOZ61_003870</name>
</gene>
<comment type="caution">
    <text evidence="4">The sequence shown here is derived from an EMBL/GenBank/DDBJ whole genome shotgun (WGS) entry which is preliminary data.</text>
</comment>
<organism evidence="4 5">
    <name type="scientific">Perkinsus olseni</name>
    <name type="common">Perkinsus atlanticus</name>
    <dbReference type="NCBI Taxonomy" id="32597"/>
    <lineage>
        <taxon>Eukaryota</taxon>
        <taxon>Sar</taxon>
        <taxon>Alveolata</taxon>
        <taxon>Perkinsozoa</taxon>
        <taxon>Perkinsea</taxon>
        <taxon>Perkinsida</taxon>
        <taxon>Perkinsidae</taxon>
        <taxon>Perkinsus</taxon>
    </lineage>
</organism>
<feature type="compositionally biased region" description="Low complexity" evidence="2">
    <location>
        <begin position="1472"/>
        <end position="1484"/>
    </location>
</feature>
<dbReference type="GO" id="GO:0006281">
    <property type="term" value="P:DNA repair"/>
    <property type="evidence" value="ECO:0007669"/>
    <property type="project" value="UniProtKB-UniRule"/>
</dbReference>
<dbReference type="Proteomes" id="UP000570595">
    <property type="component" value="Unassembled WGS sequence"/>
</dbReference>